<protein>
    <submittedName>
        <fullName evidence="2">Uncharacterized protein</fullName>
    </submittedName>
</protein>
<dbReference type="RefSeq" id="WP_060192476.1">
    <property type="nucleotide sequence ID" value="NZ_LPHD01000049.1"/>
</dbReference>
<organism evidence="2 3">
    <name type="scientific">Burkholderia ubonensis</name>
    <dbReference type="NCBI Taxonomy" id="101571"/>
    <lineage>
        <taxon>Bacteria</taxon>
        <taxon>Pseudomonadati</taxon>
        <taxon>Pseudomonadota</taxon>
        <taxon>Betaproteobacteria</taxon>
        <taxon>Burkholderiales</taxon>
        <taxon>Burkholderiaceae</taxon>
        <taxon>Burkholderia</taxon>
        <taxon>Burkholderia cepacia complex</taxon>
    </lineage>
</organism>
<dbReference type="Proteomes" id="UP000060630">
    <property type="component" value="Unassembled WGS sequence"/>
</dbReference>
<evidence type="ECO:0000313" key="2">
    <source>
        <dbReference type="EMBL" id="KWA84079.1"/>
    </source>
</evidence>
<feature type="transmembrane region" description="Helical" evidence="1">
    <location>
        <begin position="12"/>
        <end position="31"/>
    </location>
</feature>
<gene>
    <name evidence="2" type="ORF">WL29_22190</name>
</gene>
<name>A0A106QBS6_9BURK</name>
<evidence type="ECO:0000313" key="3">
    <source>
        <dbReference type="Proteomes" id="UP000060630"/>
    </source>
</evidence>
<sequence>MDVIKLAQRADAVFGLVFLVLAIVLFVKGSYVWGGAMLFSSAASFASAKFAPARWLVKRMMLARLK</sequence>
<evidence type="ECO:0000256" key="1">
    <source>
        <dbReference type="SAM" id="Phobius"/>
    </source>
</evidence>
<keyword evidence="1" id="KW-1133">Transmembrane helix</keyword>
<dbReference type="AlphaFoldDB" id="A0A106QBS6"/>
<keyword evidence="1" id="KW-0812">Transmembrane</keyword>
<dbReference type="EMBL" id="LPHD01000049">
    <property type="protein sequence ID" value="KWA84079.1"/>
    <property type="molecule type" value="Genomic_DNA"/>
</dbReference>
<proteinExistence type="predicted"/>
<reference evidence="2 3" key="1">
    <citation type="submission" date="2015-11" db="EMBL/GenBank/DDBJ databases">
        <title>Expanding the genomic diversity of Burkholderia species for the development of highly accurate diagnostics.</title>
        <authorList>
            <person name="Sahl J."/>
            <person name="Keim P."/>
            <person name="Wagner D."/>
        </authorList>
    </citation>
    <scope>NUCLEOTIDE SEQUENCE [LARGE SCALE GENOMIC DNA]</scope>
    <source>
        <strain evidence="2 3">MSMB2087WGS</strain>
    </source>
</reference>
<accession>A0A106QBS6</accession>
<comment type="caution">
    <text evidence="2">The sequence shown here is derived from an EMBL/GenBank/DDBJ whole genome shotgun (WGS) entry which is preliminary data.</text>
</comment>
<keyword evidence="1" id="KW-0472">Membrane</keyword>